<evidence type="ECO:0000313" key="3">
    <source>
        <dbReference type="EMBL" id="MBD7969247.1"/>
    </source>
</evidence>
<evidence type="ECO:0000313" key="4">
    <source>
        <dbReference type="Proteomes" id="UP000608071"/>
    </source>
</evidence>
<evidence type="ECO:0000259" key="2">
    <source>
        <dbReference type="Pfam" id="PF02517"/>
    </source>
</evidence>
<feature type="transmembrane region" description="Helical" evidence="1">
    <location>
        <begin position="111"/>
        <end position="132"/>
    </location>
</feature>
<keyword evidence="3" id="KW-0482">Metalloprotease</keyword>
<feature type="transmembrane region" description="Helical" evidence="1">
    <location>
        <begin position="72"/>
        <end position="90"/>
    </location>
</feature>
<dbReference type="Proteomes" id="UP000608071">
    <property type="component" value="Unassembled WGS sequence"/>
</dbReference>
<dbReference type="PANTHER" id="PTHR35797">
    <property type="entry name" value="PROTEASE-RELATED"/>
    <property type="match status" value="1"/>
</dbReference>
<proteinExistence type="predicted"/>
<feature type="domain" description="CAAX prenyl protease 2/Lysostaphin resistance protein A-like" evidence="2">
    <location>
        <begin position="77"/>
        <end position="185"/>
    </location>
</feature>
<sequence length="241" mass="27507">MGIWLVFPMLTAIVLILYSKISWKEIGIKPNFKGNLRWYLISVLIFPAVTVTILVIGNAFKWIDMSELNLRTFTGVFFSTILIGFIKNIFEETVWRGFLTSQLVKLNLTDWKIYLLVGSVWGIWHVPYYMMFLPETDMQVVLPVSRIIFTVVAILTMICWSIMFIELYRITNSIWPCVLLHTVEDSLINPLVISGFISISSGKEIVISPICGVITSLLYLSVGLAIKASRRRQTKVQSTVC</sequence>
<keyword evidence="4" id="KW-1185">Reference proteome</keyword>
<feature type="transmembrane region" description="Helical" evidence="1">
    <location>
        <begin position="177"/>
        <end position="199"/>
    </location>
</feature>
<name>A0ABR8T0E9_9BACL</name>
<keyword evidence="3" id="KW-0645">Protease</keyword>
<feature type="transmembrane region" description="Helical" evidence="1">
    <location>
        <begin position="38"/>
        <end position="60"/>
    </location>
</feature>
<gene>
    <name evidence="3" type="ORF">H9647_14320</name>
</gene>
<protein>
    <submittedName>
        <fullName evidence="3">CPBP family intramembrane metalloprotease</fullName>
    </submittedName>
</protein>
<keyword evidence="1" id="KW-0472">Membrane</keyword>
<dbReference type="EMBL" id="JACSQL010000006">
    <property type="protein sequence ID" value="MBD7969247.1"/>
    <property type="molecule type" value="Genomic_DNA"/>
</dbReference>
<keyword evidence="1" id="KW-1133">Transmembrane helix</keyword>
<keyword evidence="3" id="KW-0378">Hydrolase</keyword>
<dbReference type="Pfam" id="PF02517">
    <property type="entry name" value="Rce1-like"/>
    <property type="match status" value="1"/>
</dbReference>
<accession>A0ABR8T0E9</accession>
<evidence type="ECO:0000256" key="1">
    <source>
        <dbReference type="SAM" id="Phobius"/>
    </source>
</evidence>
<feature type="transmembrane region" description="Helical" evidence="1">
    <location>
        <begin position="205"/>
        <end position="226"/>
    </location>
</feature>
<feature type="transmembrane region" description="Helical" evidence="1">
    <location>
        <begin position="6"/>
        <end position="26"/>
    </location>
</feature>
<feature type="transmembrane region" description="Helical" evidence="1">
    <location>
        <begin position="144"/>
        <end position="165"/>
    </location>
</feature>
<organism evidence="3 4">
    <name type="scientific">Paenibacillus gallinarum</name>
    <dbReference type="NCBI Taxonomy" id="2762232"/>
    <lineage>
        <taxon>Bacteria</taxon>
        <taxon>Bacillati</taxon>
        <taxon>Bacillota</taxon>
        <taxon>Bacilli</taxon>
        <taxon>Bacillales</taxon>
        <taxon>Paenibacillaceae</taxon>
        <taxon>Paenibacillus</taxon>
    </lineage>
</organism>
<keyword evidence="1" id="KW-0812">Transmembrane</keyword>
<dbReference type="InterPro" id="IPR042150">
    <property type="entry name" value="MmRce1-like"/>
</dbReference>
<dbReference type="PANTHER" id="PTHR35797:SF1">
    <property type="entry name" value="PROTEASE"/>
    <property type="match status" value="1"/>
</dbReference>
<dbReference type="InterPro" id="IPR003675">
    <property type="entry name" value="Rce1/LyrA-like_dom"/>
</dbReference>
<comment type="caution">
    <text evidence="3">The sequence shown here is derived from an EMBL/GenBank/DDBJ whole genome shotgun (WGS) entry which is preliminary data.</text>
</comment>
<reference evidence="3 4" key="1">
    <citation type="submission" date="2020-08" db="EMBL/GenBank/DDBJ databases">
        <title>A Genomic Blueprint of the Chicken Gut Microbiome.</title>
        <authorList>
            <person name="Gilroy R."/>
            <person name="Ravi A."/>
            <person name="Getino M."/>
            <person name="Pursley I."/>
            <person name="Horton D.L."/>
            <person name="Alikhan N.-F."/>
            <person name="Baker D."/>
            <person name="Gharbi K."/>
            <person name="Hall N."/>
            <person name="Watson M."/>
            <person name="Adriaenssens E.M."/>
            <person name="Foster-Nyarko E."/>
            <person name="Jarju S."/>
            <person name="Secka A."/>
            <person name="Antonio M."/>
            <person name="Oren A."/>
            <person name="Chaudhuri R."/>
            <person name="La Ragione R.M."/>
            <person name="Hildebrand F."/>
            <person name="Pallen M.J."/>
        </authorList>
    </citation>
    <scope>NUCLEOTIDE SEQUENCE [LARGE SCALE GENOMIC DNA]</scope>
    <source>
        <strain evidence="3 4">Sa2BVA9</strain>
    </source>
</reference>
<dbReference type="GO" id="GO:0008237">
    <property type="term" value="F:metallopeptidase activity"/>
    <property type="evidence" value="ECO:0007669"/>
    <property type="project" value="UniProtKB-KW"/>
</dbReference>